<feature type="transmembrane region" description="Helical" evidence="1">
    <location>
        <begin position="7"/>
        <end position="30"/>
    </location>
</feature>
<dbReference type="RefSeq" id="WP_124219201.1">
    <property type="nucleotide sequence ID" value="NZ_RKRF01000007.1"/>
</dbReference>
<protein>
    <submittedName>
        <fullName evidence="2">Uncharacterized protein</fullName>
    </submittedName>
</protein>
<evidence type="ECO:0000256" key="1">
    <source>
        <dbReference type="SAM" id="Phobius"/>
    </source>
</evidence>
<name>A0A3N5BCX9_9BACI</name>
<reference evidence="2 3" key="1">
    <citation type="submission" date="2018-11" db="EMBL/GenBank/DDBJ databases">
        <title>Genomic Encyclopedia of Type Strains, Phase IV (KMG-IV): sequencing the most valuable type-strain genomes for metagenomic binning, comparative biology and taxonomic classification.</title>
        <authorList>
            <person name="Goeker M."/>
        </authorList>
    </citation>
    <scope>NUCLEOTIDE SEQUENCE [LARGE SCALE GENOMIC DNA]</scope>
    <source>
        <strain evidence="2 3">DSM 18090</strain>
    </source>
</reference>
<comment type="caution">
    <text evidence="2">The sequence shown here is derived from an EMBL/GenBank/DDBJ whole genome shotgun (WGS) entry which is preliminary data.</text>
</comment>
<feature type="transmembrane region" description="Helical" evidence="1">
    <location>
        <begin position="36"/>
        <end position="57"/>
    </location>
</feature>
<keyword evidence="1" id="KW-0812">Transmembrane</keyword>
<accession>A0A3N5BCX9</accession>
<evidence type="ECO:0000313" key="3">
    <source>
        <dbReference type="Proteomes" id="UP000276443"/>
    </source>
</evidence>
<dbReference type="Proteomes" id="UP000276443">
    <property type="component" value="Unassembled WGS sequence"/>
</dbReference>
<dbReference type="AlphaFoldDB" id="A0A3N5BCX9"/>
<keyword evidence="1" id="KW-0472">Membrane</keyword>
<keyword evidence="1" id="KW-1133">Transmembrane helix</keyword>
<dbReference type="EMBL" id="RKRF01000007">
    <property type="protein sequence ID" value="RPF55494.1"/>
    <property type="molecule type" value="Genomic_DNA"/>
</dbReference>
<sequence>MQKSGETFSYISLLCVTLAWLPAVLFYTGWDVRGVILNILTPSLLLISFVFGLLGIFRSYDKKFLSFISVIFSVITSVLYLTVLVVSGMGSS</sequence>
<organism evidence="2 3">
    <name type="scientific">Aquisalibacillus elongatus</name>
    <dbReference type="NCBI Taxonomy" id="485577"/>
    <lineage>
        <taxon>Bacteria</taxon>
        <taxon>Bacillati</taxon>
        <taxon>Bacillota</taxon>
        <taxon>Bacilli</taxon>
        <taxon>Bacillales</taxon>
        <taxon>Bacillaceae</taxon>
        <taxon>Aquisalibacillus</taxon>
    </lineage>
</organism>
<evidence type="ECO:0000313" key="2">
    <source>
        <dbReference type="EMBL" id="RPF55494.1"/>
    </source>
</evidence>
<feature type="transmembrane region" description="Helical" evidence="1">
    <location>
        <begin position="64"/>
        <end position="86"/>
    </location>
</feature>
<proteinExistence type="predicted"/>
<gene>
    <name evidence="2" type="ORF">EDC24_0372</name>
</gene>
<keyword evidence="3" id="KW-1185">Reference proteome</keyword>